<feature type="domain" description="Protein kinase" evidence="14">
    <location>
        <begin position="333"/>
        <end position="576"/>
    </location>
</feature>
<dbReference type="Proteomes" id="UP000236291">
    <property type="component" value="Unassembled WGS sequence"/>
</dbReference>
<accession>A0A2K3NQL2</accession>
<keyword evidence="4" id="KW-0732">Signal</keyword>
<evidence type="ECO:0000259" key="15">
    <source>
        <dbReference type="PROSITE" id="PS50948"/>
    </source>
</evidence>
<sequence length="619" mass="70409">MIFLQEIIYSASLERLDAPEVFIWHDKNIHWRTGPWNGRVFLGSPRMLTEYLFGWRLDHDGDGTDYITYNFADKSKFGILSLTPHGTLKLVEYIDKKEILRLEVDQNECDFYGKCGPFGNCDNSSVPICSCFEGFEPKNMVEWNLRNWTNGCVRKEGFNLKCEMLKINGSSEVKQDGFKVKHNMKVPDFSVRSDGNQNKCGTDCLANCSCLAYAYDPYIGCMYWSGELIDLQKFPYGGVDLFIRVPAELVEDHAVASNKKEKGHKKSSLIIPIVVGIGAFILVICAFLLWKKCSTRDEGRLPRNSIIKEEKQMKLDELPLYDFEKLEIATNYFHFGNMLGKGGFGPVYKGIMEDGQEIAVKRLSKASGQGIEEFMNEVVVISKLQHRNLVRILGCCVERGEQMLVYEFMPNKSLDAFLFDPLQKKILDWKKRSNIIEGIARDFGLARIVKGGEDDEANTKRVVGTYGYMPPEYAMEGLFSEKSDVYSFGVLLLEIVSGRRNSSFYHNECSLSLVGFAWKLWLEENIISLIDPEVWDPYYESSMLRCIQIGLLCVQELPRERPNISTVVLMLISEITHLPSPGKVAFVHRQNSKSTESSQKSQQSSNSNNNVTLSDVQGR</sequence>
<dbReference type="Pfam" id="PF08276">
    <property type="entry name" value="PAN_2"/>
    <property type="match status" value="1"/>
</dbReference>
<feature type="domain" description="Apple" evidence="15">
    <location>
        <begin position="162"/>
        <end position="246"/>
    </location>
</feature>
<evidence type="ECO:0000256" key="11">
    <source>
        <dbReference type="ARBA" id="ARBA00048679"/>
    </source>
</evidence>
<dbReference type="AlphaFoldDB" id="A0A2K3NQL2"/>
<dbReference type="InterPro" id="IPR000719">
    <property type="entry name" value="Prot_kinase_dom"/>
</dbReference>
<keyword evidence="16" id="KW-0675">Receptor</keyword>
<keyword evidence="8" id="KW-1015">Disulfide bond</keyword>
<keyword evidence="7" id="KW-0067">ATP-binding</keyword>
<evidence type="ECO:0000256" key="1">
    <source>
        <dbReference type="ARBA" id="ARBA00012513"/>
    </source>
</evidence>
<dbReference type="FunFam" id="3.30.200.20:FF:000195">
    <property type="entry name" value="G-type lectin S-receptor-like serine/threonine-protein kinase"/>
    <property type="match status" value="1"/>
</dbReference>
<dbReference type="CDD" id="cd01098">
    <property type="entry name" value="PAN_AP_plant"/>
    <property type="match status" value="1"/>
</dbReference>
<dbReference type="InterPro" id="IPR011009">
    <property type="entry name" value="Kinase-like_dom_sf"/>
</dbReference>
<keyword evidence="16" id="KW-0430">Lectin</keyword>
<reference evidence="16 17" key="2">
    <citation type="journal article" date="2017" name="Front. Plant Sci.">
        <title>Gene Classification and Mining of Molecular Markers Useful in Red Clover (Trifolium pratense) Breeding.</title>
        <authorList>
            <person name="Istvanek J."/>
            <person name="Dluhosova J."/>
            <person name="Dluhos P."/>
            <person name="Patkova L."/>
            <person name="Nedelnik J."/>
            <person name="Repkova J."/>
        </authorList>
    </citation>
    <scope>NUCLEOTIDE SEQUENCE [LARGE SCALE GENOMIC DNA]</scope>
    <source>
        <strain evidence="17">cv. Tatra</strain>
        <tissue evidence="16">Young leaves</tissue>
    </source>
</reference>
<dbReference type="SMART" id="SM00473">
    <property type="entry name" value="PAN_AP"/>
    <property type="match status" value="1"/>
</dbReference>
<comment type="catalytic activity">
    <reaction evidence="10">
        <text>L-threonyl-[protein] + ATP = O-phospho-L-threonyl-[protein] + ADP + H(+)</text>
        <dbReference type="Rhea" id="RHEA:46608"/>
        <dbReference type="Rhea" id="RHEA-COMP:11060"/>
        <dbReference type="Rhea" id="RHEA-COMP:11605"/>
        <dbReference type="ChEBI" id="CHEBI:15378"/>
        <dbReference type="ChEBI" id="CHEBI:30013"/>
        <dbReference type="ChEBI" id="CHEBI:30616"/>
        <dbReference type="ChEBI" id="CHEBI:61977"/>
        <dbReference type="ChEBI" id="CHEBI:456216"/>
        <dbReference type="EC" id="2.7.11.1"/>
    </reaction>
</comment>
<dbReference type="Pfam" id="PF00954">
    <property type="entry name" value="S_locus_glycop"/>
    <property type="match status" value="1"/>
</dbReference>
<keyword evidence="13" id="KW-1133">Transmembrane helix</keyword>
<dbReference type="EMBL" id="ASHM01000741">
    <property type="protein sequence ID" value="PNY05324.1"/>
    <property type="molecule type" value="Genomic_DNA"/>
</dbReference>
<dbReference type="GO" id="GO:0030246">
    <property type="term" value="F:carbohydrate binding"/>
    <property type="evidence" value="ECO:0007669"/>
    <property type="project" value="UniProtKB-KW"/>
</dbReference>
<dbReference type="PANTHER" id="PTHR27002:SF1082">
    <property type="entry name" value="OS06G0693000 PROTEIN"/>
    <property type="match status" value="1"/>
</dbReference>
<evidence type="ECO:0000256" key="5">
    <source>
        <dbReference type="ARBA" id="ARBA00022741"/>
    </source>
</evidence>
<evidence type="ECO:0000256" key="13">
    <source>
        <dbReference type="SAM" id="Phobius"/>
    </source>
</evidence>
<reference evidence="16 17" key="1">
    <citation type="journal article" date="2014" name="Am. J. Bot.">
        <title>Genome assembly and annotation for red clover (Trifolium pratense; Fabaceae).</title>
        <authorList>
            <person name="Istvanek J."/>
            <person name="Jaros M."/>
            <person name="Krenek A."/>
            <person name="Repkova J."/>
        </authorList>
    </citation>
    <scope>NUCLEOTIDE SEQUENCE [LARGE SCALE GENOMIC DNA]</scope>
    <source>
        <strain evidence="17">cv. Tatra</strain>
        <tissue evidence="16">Young leaves</tissue>
    </source>
</reference>
<evidence type="ECO:0000256" key="12">
    <source>
        <dbReference type="SAM" id="MobiDB-lite"/>
    </source>
</evidence>
<dbReference type="PROSITE" id="PS50948">
    <property type="entry name" value="PAN"/>
    <property type="match status" value="1"/>
</dbReference>
<keyword evidence="3" id="KW-0808">Transferase</keyword>
<feature type="transmembrane region" description="Helical" evidence="13">
    <location>
        <begin position="269"/>
        <end position="290"/>
    </location>
</feature>
<evidence type="ECO:0000256" key="2">
    <source>
        <dbReference type="ARBA" id="ARBA00022527"/>
    </source>
</evidence>
<dbReference type="STRING" id="57577.A0A2K3NQL2"/>
<dbReference type="InterPro" id="IPR001245">
    <property type="entry name" value="Ser-Thr/Tyr_kinase_cat_dom"/>
</dbReference>
<feature type="region of interest" description="Disordered" evidence="12">
    <location>
        <begin position="589"/>
        <end position="619"/>
    </location>
</feature>
<keyword evidence="9" id="KW-0325">Glycoprotein</keyword>
<comment type="catalytic activity">
    <reaction evidence="11">
        <text>L-seryl-[protein] + ATP = O-phospho-L-seryl-[protein] + ADP + H(+)</text>
        <dbReference type="Rhea" id="RHEA:17989"/>
        <dbReference type="Rhea" id="RHEA-COMP:9863"/>
        <dbReference type="Rhea" id="RHEA-COMP:11604"/>
        <dbReference type="ChEBI" id="CHEBI:15378"/>
        <dbReference type="ChEBI" id="CHEBI:29999"/>
        <dbReference type="ChEBI" id="CHEBI:30616"/>
        <dbReference type="ChEBI" id="CHEBI:83421"/>
        <dbReference type="ChEBI" id="CHEBI:456216"/>
        <dbReference type="EC" id="2.7.11.1"/>
    </reaction>
</comment>
<keyword evidence="2" id="KW-0723">Serine/threonine-protein kinase</keyword>
<keyword evidence="6 16" id="KW-0418">Kinase</keyword>
<dbReference type="InterPro" id="IPR003609">
    <property type="entry name" value="Pan_app"/>
</dbReference>
<gene>
    <name evidence="16" type="ORF">L195_g001770</name>
</gene>
<evidence type="ECO:0000256" key="7">
    <source>
        <dbReference type="ARBA" id="ARBA00022840"/>
    </source>
</evidence>
<dbReference type="GO" id="GO:0004674">
    <property type="term" value="F:protein serine/threonine kinase activity"/>
    <property type="evidence" value="ECO:0007669"/>
    <property type="project" value="UniProtKB-KW"/>
</dbReference>
<dbReference type="Pfam" id="PF07714">
    <property type="entry name" value="PK_Tyr_Ser-Thr"/>
    <property type="match status" value="2"/>
</dbReference>
<keyword evidence="13" id="KW-0812">Transmembrane</keyword>
<keyword evidence="5" id="KW-0547">Nucleotide-binding</keyword>
<dbReference type="SUPFAM" id="SSF56112">
    <property type="entry name" value="Protein kinase-like (PK-like)"/>
    <property type="match status" value="1"/>
</dbReference>
<evidence type="ECO:0000256" key="10">
    <source>
        <dbReference type="ARBA" id="ARBA00047899"/>
    </source>
</evidence>
<protein>
    <recommendedName>
        <fullName evidence="1">non-specific serine/threonine protein kinase</fullName>
        <ecNumber evidence="1">2.7.11.1</ecNumber>
    </recommendedName>
</protein>
<evidence type="ECO:0000256" key="8">
    <source>
        <dbReference type="ARBA" id="ARBA00023157"/>
    </source>
</evidence>
<dbReference type="PROSITE" id="PS50011">
    <property type="entry name" value="PROTEIN_KINASE_DOM"/>
    <property type="match status" value="1"/>
</dbReference>
<comment type="caution">
    <text evidence="16">The sequence shown here is derived from an EMBL/GenBank/DDBJ whole genome shotgun (WGS) entry which is preliminary data.</text>
</comment>
<evidence type="ECO:0000256" key="3">
    <source>
        <dbReference type="ARBA" id="ARBA00022679"/>
    </source>
</evidence>
<evidence type="ECO:0000313" key="16">
    <source>
        <dbReference type="EMBL" id="PNY05324.1"/>
    </source>
</evidence>
<dbReference type="GO" id="GO:0005524">
    <property type="term" value="F:ATP binding"/>
    <property type="evidence" value="ECO:0007669"/>
    <property type="project" value="UniProtKB-KW"/>
</dbReference>
<dbReference type="Gene3D" id="1.10.510.10">
    <property type="entry name" value="Transferase(Phosphotransferase) domain 1"/>
    <property type="match status" value="2"/>
</dbReference>
<evidence type="ECO:0000259" key="14">
    <source>
        <dbReference type="PROSITE" id="PS50011"/>
    </source>
</evidence>
<evidence type="ECO:0000256" key="9">
    <source>
        <dbReference type="ARBA" id="ARBA00023180"/>
    </source>
</evidence>
<evidence type="ECO:0000256" key="4">
    <source>
        <dbReference type="ARBA" id="ARBA00022729"/>
    </source>
</evidence>
<proteinExistence type="predicted"/>
<dbReference type="InterPro" id="IPR000858">
    <property type="entry name" value="S_locus_glycoprot_dom"/>
</dbReference>
<keyword evidence="13" id="KW-0472">Membrane</keyword>
<organism evidence="16 17">
    <name type="scientific">Trifolium pratense</name>
    <name type="common">Red clover</name>
    <dbReference type="NCBI Taxonomy" id="57577"/>
    <lineage>
        <taxon>Eukaryota</taxon>
        <taxon>Viridiplantae</taxon>
        <taxon>Streptophyta</taxon>
        <taxon>Embryophyta</taxon>
        <taxon>Tracheophyta</taxon>
        <taxon>Spermatophyta</taxon>
        <taxon>Magnoliopsida</taxon>
        <taxon>eudicotyledons</taxon>
        <taxon>Gunneridae</taxon>
        <taxon>Pentapetalae</taxon>
        <taxon>rosids</taxon>
        <taxon>fabids</taxon>
        <taxon>Fabales</taxon>
        <taxon>Fabaceae</taxon>
        <taxon>Papilionoideae</taxon>
        <taxon>50 kb inversion clade</taxon>
        <taxon>NPAAA clade</taxon>
        <taxon>Hologalegina</taxon>
        <taxon>IRL clade</taxon>
        <taxon>Trifolieae</taxon>
        <taxon>Trifolium</taxon>
    </lineage>
</organism>
<dbReference type="EC" id="2.7.11.1" evidence="1"/>
<evidence type="ECO:0000256" key="6">
    <source>
        <dbReference type="ARBA" id="ARBA00022777"/>
    </source>
</evidence>
<name>A0A2K3NQL2_TRIPR</name>
<dbReference type="GO" id="GO:0048544">
    <property type="term" value="P:recognition of pollen"/>
    <property type="evidence" value="ECO:0007669"/>
    <property type="project" value="InterPro"/>
</dbReference>
<evidence type="ECO:0000313" key="17">
    <source>
        <dbReference type="Proteomes" id="UP000236291"/>
    </source>
</evidence>
<dbReference type="GO" id="GO:0005886">
    <property type="term" value="C:plasma membrane"/>
    <property type="evidence" value="ECO:0007669"/>
    <property type="project" value="TreeGrafter"/>
</dbReference>
<dbReference type="PANTHER" id="PTHR27002">
    <property type="entry name" value="RECEPTOR-LIKE SERINE/THREONINE-PROTEIN KINASE SD1-8"/>
    <property type="match status" value="1"/>
</dbReference>
<feature type="compositionally biased region" description="Low complexity" evidence="12">
    <location>
        <begin position="592"/>
        <end position="610"/>
    </location>
</feature>